<dbReference type="SUPFAM" id="SSF51395">
    <property type="entry name" value="FMN-linked oxidoreductases"/>
    <property type="match status" value="1"/>
</dbReference>
<dbReference type="PANTHER" id="PTHR10578:SF85">
    <property type="entry name" value="L-LACTATE DEHYDROGENASE"/>
    <property type="match status" value="1"/>
</dbReference>
<dbReference type="GO" id="GO:0004459">
    <property type="term" value="F:L-lactate dehydrogenase (NAD+) activity"/>
    <property type="evidence" value="ECO:0007669"/>
    <property type="project" value="TreeGrafter"/>
</dbReference>
<evidence type="ECO:0000256" key="1">
    <source>
        <dbReference type="ARBA" id="ARBA00001917"/>
    </source>
</evidence>
<dbReference type="EMBL" id="JAAGYU010001703">
    <property type="protein sequence ID" value="NEL80574.1"/>
    <property type="molecule type" value="Genomic_DNA"/>
</dbReference>
<dbReference type="InterPro" id="IPR013785">
    <property type="entry name" value="Aldolase_TIM"/>
</dbReference>
<dbReference type="PROSITE" id="PS51349">
    <property type="entry name" value="FMN_HYDROXY_ACID_DH_2"/>
    <property type="match status" value="1"/>
</dbReference>
<evidence type="ECO:0000313" key="4">
    <source>
        <dbReference type="EMBL" id="NEL80574.1"/>
    </source>
</evidence>
<evidence type="ECO:0000313" key="5">
    <source>
        <dbReference type="Proteomes" id="UP000471082"/>
    </source>
</evidence>
<dbReference type="PANTHER" id="PTHR10578">
    <property type="entry name" value="S -2-HYDROXY-ACID OXIDASE-RELATED"/>
    <property type="match status" value="1"/>
</dbReference>
<dbReference type="InterPro" id="IPR000262">
    <property type="entry name" value="FMN-dep_DH"/>
</dbReference>
<dbReference type="AlphaFoldDB" id="A0A7X5N450"/>
<dbReference type="Pfam" id="PF01070">
    <property type="entry name" value="FMN_dh"/>
    <property type="match status" value="1"/>
</dbReference>
<comment type="cofactor">
    <cofactor evidence="1">
        <name>FMN</name>
        <dbReference type="ChEBI" id="CHEBI:58210"/>
    </cofactor>
</comment>
<dbReference type="InterPro" id="IPR037396">
    <property type="entry name" value="FMN_HAD"/>
</dbReference>
<dbReference type="GO" id="GO:0005886">
    <property type="term" value="C:plasma membrane"/>
    <property type="evidence" value="ECO:0007669"/>
    <property type="project" value="TreeGrafter"/>
</dbReference>
<comment type="caution">
    <text evidence="4">The sequence shown here is derived from an EMBL/GenBank/DDBJ whole genome shotgun (WGS) entry which is preliminary data.</text>
</comment>
<gene>
    <name evidence="4" type="ORF">G3W61_30490</name>
</gene>
<accession>A0A7X5N450</accession>
<keyword evidence="2" id="KW-0560">Oxidoreductase</keyword>
<sequence length="96" mass="10375">MIISAASDYRAAAQARLPPFLFHYIDGGAYAEHTLRRNVADLADIALRQRVLRNMSDLSLGTELFGETLAMPVALAPVGLTGMYARRGEVQAARAA</sequence>
<dbReference type="GO" id="GO:0009060">
    <property type="term" value="P:aerobic respiration"/>
    <property type="evidence" value="ECO:0007669"/>
    <property type="project" value="TreeGrafter"/>
</dbReference>
<organism evidence="4 5">
    <name type="scientific">Xanthomonas perforans</name>
    <dbReference type="NCBI Taxonomy" id="442694"/>
    <lineage>
        <taxon>Bacteria</taxon>
        <taxon>Pseudomonadati</taxon>
        <taxon>Pseudomonadota</taxon>
        <taxon>Gammaproteobacteria</taxon>
        <taxon>Lysobacterales</taxon>
        <taxon>Lysobacteraceae</taxon>
        <taxon>Xanthomonas</taxon>
    </lineage>
</organism>
<dbReference type="Proteomes" id="UP000471082">
    <property type="component" value="Unassembled WGS sequence"/>
</dbReference>
<reference evidence="4 5" key="1">
    <citation type="submission" date="2019-11" db="EMBL/GenBank/DDBJ databases">
        <title>Genome-resolved metagenomics to study the prevalence of co-infection and intraspecific heterogeneity among plant pathogen metapopulations.</title>
        <authorList>
            <person name="Newberry E."/>
            <person name="Bhandari R."/>
            <person name="Kemble J."/>
            <person name="Sikora E."/>
            <person name="Potnis N."/>
        </authorList>
    </citation>
    <scope>NUCLEOTIDE SEQUENCE [LARGE SCALE GENOMIC DNA]</scope>
    <source>
        <strain evidence="4">Xp_Tom_Tuscaloosa_18b</strain>
    </source>
</reference>
<protein>
    <submittedName>
        <fullName evidence="4">L-lactate dehydrogenase</fullName>
    </submittedName>
</protein>
<feature type="non-terminal residue" evidence="4">
    <location>
        <position position="96"/>
    </location>
</feature>
<evidence type="ECO:0000259" key="3">
    <source>
        <dbReference type="PROSITE" id="PS51349"/>
    </source>
</evidence>
<name>A0A7X5N450_XANPE</name>
<evidence type="ECO:0000256" key="2">
    <source>
        <dbReference type="ARBA" id="ARBA00023002"/>
    </source>
</evidence>
<dbReference type="Gene3D" id="3.20.20.70">
    <property type="entry name" value="Aldolase class I"/>
    <property type="match status" value="1"/>
</dbReference>
<feature type="domain" description="FMN hydroxy acid dehydrogenase" evidence="3">
    <location>
        <begin position="1"/>
        <end position="96"/>
    </location>
</feature>
<proteinExistence type="predicted"/>